<comment type="caution">
    <text evidence="1">The sequence shown here is derived from an EMBL/GenBank/DDBJ whole genome shotgun (WGS) entry which is preliminary data.</text>
</comment>
<accession>A0A9Q1DQH1</accession>
<evidence type="ECO:0000313" key="1">
    <source>
        <dbReference type="EMBL" id="KAJ8278595.1"/>
    </source>
</evidence>
<name>A0A9Q1DQH1_CONCO</name>
<proteinExistence type="predicted"/>
<sequence>MLNDLREYLTGTHHLKLITGPKLNHAFVGGGFSLTEGMEMVKMSECGSSIEYTVLWDSALRGWRRRGNLLTVPNFVCARPGHTVPRSTGQHACQELSCPPFPQERLSATPCASASYSPVAFKRHRA</sequence>
<dbReference type="Proteomes" id="UP001152803">
    <property type="component" value="Unassembled WGS sequence"/>
</dbReference>
<reference evidence="1" key="1">
    <citation type="journal article" date="2023" name="Science">
        <title>Genome structures resolve the early diversification of teleost fishes.</title>
        <authorList>
            <person name="Parey E."/>
            <person name="Louis A."/>
            <person name="Montfort J."/>
            <person name="Bouchez O."/>
            <person name="Roques C."/>
            <person name="Iampietro C."/>
            <person name="Lluch J."/>
            <person name="Castinel A."/>
            <person name="Donnadieu C."/>
            <person name="Desvignes T."/>
            <person name="Floi Bucao C."/>
            <person name="Jouanno E."/>
            <person name="Wen M."/>
            <person name="Mejri S."/>
            <person name="Dirks R."/>
            <person name="Jansen H."/>
            <person name="Henkel C."/>
            <person name="Chen W.J."/>
            <person name="Zahm M."/>
            <person name="Cabau C."/>
            <person name="Klopp C."/>
            <person name="Thompson A.W."/>
            <person name="Robinson-Rechavi M."/>
            <person name="Braasch I."/>
            <person name="Lecointre G."/>
            <person name="Bobe J."/>
            <person name="Postlethwait J.H."/>
            <person name="Berthelot C."/>
            <person name="Roest Crollius H."/>
            <person name="Guiguen Y."/>
        </authorList>
    </citation>
    <scope>NUCLEOTIDE SEQUENCE</scope>
    <source>
        <strain evidence="1">Concon-B</strain>
    </source>
</reference>
<organism evidence="1 2">
    <name type="scientific">Conger conger</name>
    <name type="common">Conger eel</name>
    <name type="synonym">Muraena conger</name>
    <dbReference type="NCBI Taxonomy" id="82655"/>
    <lineage>
        <taxon>Eukaryota</taxon>
        <taxon>Metazoa</taxon>
        <taxon>Chordata</taxon>
        <taxon>Craniata</taxon>
        <taxon>Vertebrata</taxon>
        <taxon>Euteleostomi</taxon>
        <taxon>Actinopterygii</taxon>
        <taxon>Neopterygii</taxon>
        <taxon>Teleostei</taxon>
        <taxon>Anguilliformes</taxon>
        <taxon>Congridae</taxon>
        <taxon>Conger</taxon>
    </lineage>
</organism>
<evidence type="ECO:0000313" key="2">
    <source>
        <dbReference type="Proteomes" id="UP001152803"/>
    </source>
</evidence>
<protein>
    <submittedName>
        <fullName evidence="1">Uncharacterized protein</fullName>
    </submittedName>
</protein>
<gene>
    <name evidence="1" type="ORF">COCON_G00056610</name>
</gene>
<keyword evidence="2" id="KW-1185">Reference proteome</keyword>
<dbReference type="EMBL" id="JAFJMO010000004">
    <property type="protein sequence ID" value="KAJ8278595.1"/>
    <property type="molecule type" value="Genomic_DNA"/>
</dbReference>
<dbReference type="AlphaFoldDB" id="A0A9Q1DQH1"/>